<gene>
    <name evidence="1" type="ORF">F8M41_017917</name>
</gene>
<organism evidence="1 2">
    <name type="scientific">Gigaspora margarita</name>
    <dbReference type="NCBI Taxonomy" id="4874"/>
    <lineage>
        <taxon>Eukaryota</taxon>
        <taxon>Fungi</taxon>
        <taxon>Fungi incertae sedis</taxon>
        <taxon>Mucoromycota</taxon>
        <taxon>Glomeromycotina</taxon>
        <taxon>Glomeromycetes</taxon>
        <taxon>Diversisporales</taxon>
        <taxon>Gigasporaceae</taxon>
        <taxon>Gigaspora</taxon>
    </lineage>
</organism>
<sequence>MASKIFAGDIPKLMENILNNLNDDFDSLINEEFSKPLFDYARFLKSLDLYWLDKMIKRWIESQLAYLKPYDGPLIYHITSLLFNLFIESGPFCTNLINKSAIELLRILAKNTRKISALTLKLGEFYSVNDPKVFHALICIIKSQEQLRQFNISSRKSPEFYGIISALESQKQLL</sequence>
<proteinExistence type="predicted"/>
<name>A0A8H4EU93_GIGMA</name>
<dbReference type="Proteomes" id="UP000439903">
    <property type="component" value="Unassembled WGS sequence"/>
</dbReference>
<dbReference type="EMBL" id="WTPW01000043">
    <property type="protein sequence ID" value="KAF0555151.1"/>
    <property type="molecule type" value="Genomic_DNA"/>
</dbReference>
<evidence type="ECO:0000313" key="1">
    <source>
        <dbReference type="EMBL" id="KAF0555151.1"/>
    </source>
</evidence>
<comment type="caution">
    <text evidence="1">The sequence shown here is derived from an EMBL/GenBank/DDBJ whole genome shotgun (WGS) entry which is preliminary data.</text>
</comment>
<evidence type="ECO:0000313" key="2">
    <source>
        <dbReference type="Proteomes" id="UP000439903"/>
    </source>
</evidence>
<accession>A0A8H4EU93</accession>
<dbReference type="AlphaFoldDB" id="A0A8H4EU93"/>
<reference evidence="1 2" key="1">
    <citation type="journal article" date="2019" name="Environ. Microbiol.">
        <title>At the nexus of three kingdoms: the genome of the mycorrhizal fungus Gigaspora margarita provides insights into plant, endobacterial and fungal interactions.</title>
        <authorList>
            <person name="Venice F."/>
            <person name="Ghignone S."/>
            <person name="Salvioli di Fossalunga A."/>
            <person name="Amselem J."/>
            <person name="Novero M."/>
            <person name="Xianan X."/>
            <person name="Sedzielewska Toro K."/>
            <person name="Morin E."/>
            <person name="Lipzen A."/>
            <person name="Grigoriev I.V."/>
            <person name="Henrissat B."/>
            <person name="Martin F.M."/>
            <person name="Bonfante P."/>
        </authorList>
    </citation>
    <scope>NUCLEOTIDE SEQUENCE [LARGE SCALE GENOMIC DNA]</scope>
    <source>
        <strain evidence="1 2">BEG34</strain>
    </source>
</reference>
<protein>
    <submittedName>
        <fullName evidence="1">Uncharacterized protein</fullName>
    </submittedName>
</protein>
<keyword evidence="2" id="KW-1185">Reference proteome</keyword>